<dbReference type="OrthoDB" id="8950502at2"/>
<dbReference type="SUPFAM" id="SSF53474">
    <property type="entry name" value="alpha/beta-Hydrolases"/>
    <property type="match status" value="1"/>
</dbReference>
<dbReference type="InterPro" id="IPR009199">
    <property type="entry name" value="PhoPQ-act_pathogen-rel_PqaA"/>
</dbReference>
<dbReference type="Gene3D" id="3.40.50.1820">
    <property type="entry name" value="alpha/beta hydrolase"/>
    <property type="match status" value="1"/>
</dbReference>
<dbReference type="HOGENOM" id="CLU_036488_1_0_0"/>
<proteinExistence type="predicted"/>
<evidence type="ECO:0000313" key="1">
    <source>
        <dbReference type="EMBL" id="EAQ82218.1"/>
    </source>
</evidence>
<evidence type="ECO:0000313" key="2">
    <source>
        <dbReference type="Proteomes" id="UP000004358"/>
    </source>
</evidence>
<organism evidence="1 2">
    <name type="scientific">Blastopirellula marina DSM 3645</name>
    <dbReference type="NCBI Taxonomy" id="314230"/>
    <lineage>
        <taxon>Bacteria</taxon>
        <taxon>Pseudomonadati</taxon>
        <taxon>Planctomycetota</taxon>
        <taxon>Planctomycetia</taxon>
        <taxon>Pirellulales</taxon>
        <taxon>Pirellulaceae</taxon>
        <taxon>Blastopirellula</taxon>
    </lineage>
</organism>
<sequence length="441" mass="49059">MIRFSHILALGALFVVGASPCGLRAEKVAAPPTALQDYVAQADESFAWKLEKTTDLPLNMGRLHEVELTSQTWQGITWTHRLAIFEPQENKHPEHSLLFITGGKTGGKLRTGDMIAGARMANAGGVCVGYLLQVPNQPLLGDRTEDDLITETFLRYLDSRDATWPLLFPMVKSAVRAMDVIQLVAQQQWDADVDKFVVAGASKRGWTTWLTAVADERVAGIAPIVIDTLNFQAQMKHQIATWGKFSEQIKDYTSKGLVRVMQEEPDVPLWRWVDPYTYRAQLSLPKLIINGTNDPYWVVDALNIYWDDLPGQKHLLYIPNGGHGLEGGLETALTTLVAFVKHVAADKPLPNLQWQYAQAEEKITLTVRSDVAPKEVRLWSATSGSGDFRPAKWTSTPIVAADGAYVATVDAPQEGFVAMYAEARYQMQGHVYSLTTQIRRQ</sequence>
<name>A3ZMP5_9BACT</name>
<comment type="caution">
    <text evidence="1">The sequence shown here is derived from an EMBL/GenBank/DDBJ whole genome shotgun (WGS) entry which is preliminary data.</text>
</comment>
<dbReference type="PANTHER" id="PTHR31497">
    <property type="entry name" value="AUTOCRINE PROLIFERATION REPRESSOR PROTEIN A"/>
    <property type="match status" value="1"/>
</dbReference>
<gene>
    <name evidence="1" type="ORF">DSM3645_00850</name>
</gene>
<evidence type="ECO:0008006" key="3">
    <source>
        <dbReference type="Google" id="ProtNLM"/>
    </source>
</evidence>
<dbReference type="PIRSF" id="PIRSF014728">
    <property type="entry name" value="PqaA"/>
    <property type="match status" value="1"/>
</dbReference>
<reference evidence="1 2" key="1">
    <citation type="submission" date="2006-02" db="EMBL/GenBank/DDBJ databases">
        <authorList>
            <person name="Amann R."/>
            <person name="Ferriera S."/>
            <person name="Johnson J."/>
            <person name="Kravitz S."/>
            <person name="Halpern A."/>
            <person name="Remington K."/>
            <person name="Beeson K."/>
            <person name="Tran B."/>
            <person name="Rogers Y.-H."/>
            <person name="Friedman R."/>
            <person name="Venter J.C."/>
        </authorList>
    </citation>
    <scope>NUCLEOTIDE SEQUENCE [LARGE SCALE GENOMIC DNA]</scope>
    <source>
        <strain evidence="1 2">DSM 3645</strain>
    </source>
</reference>
<dbReference type="Pfam" id="PF10142">
    <property type="entry name" value="PhoPQ_related"/>
    <property type="match status" value="1"/>
</dbReference>
<protein>
    <recommendedName>
        <fullName evidence="3">PhoPQ-activated pathogenicity-related protein</fullName>
    </recommendedName>
</protein>
<dbReference type="ESTHER" id="9plan-a3zmp5">
    <property type="family name" value="PhoPQ_related"/>
</dbReference>
<dbReference type="PANTHER" id="PTHR31497:SF0">
    <property type="entry name" value="AUTOCRINE PROLIFERATION REPRESSOR PROTEIN A"/>
    <property type="match status" value="1"/>
</dbReference>
<dbReference type="STRING" id="314230.DSM3645_00850"/>
<dbReference type="AlphaFoldDB" id="A3ZMP5"/>
<dbReference type="EMBL" id="AANZ01000002">
    <property type="protein sequence ID" value="EAQ82218.1"/>
    <property type="molecule type" value="Genomic_DNA"/>
</dbReference>
<accession>A3ZMP5</accession>
<dbReference type="Proteomes" id="UP000004358">
    <property type="component" value="Unassembled WGS sequence"/>
</dbReference>
<dbReference type="RefSeq" id="WP_002650060.1">
    <property type="nucleotide sequence ID" value="NZ_AANZ01000002.1"/>
</dbReference>
<dbReference type="InterPro" id="IPR029058">
    <property type="entry name" value="AB_hydrolase_fold"/>
</dbReference>